<dbReference type="Pfam" id="PF02518">
    <property type="entry name" value="HATPase_c"/>
    <property type="match status" value="1"/>
</dbReference>
<dbReference type="InterPro" id="IPR000014">
    <property type="entry name" value="PAS"/>
</dbReference>
<keyword evidence="7" id="KW-1185">Reference proteome</keyword>
<dbReference type="PANTHER" id="PTHR43065">
    <property type="entry name" value="SENSOR HISTIDINE KINASE"/>
    <property type="match status" value="1"/>
</dbReference>
<dbReference type="Gene3D" id="1.10.287.130">
    <property type="match status" value="1"/>
</dbReference>
<dbReference type="PRINTS" id="PR00344">
    <property type="entry name" value="BCTRLSENSOR"/>
</dbReference>
<organism evidence="6 7">
    <name type="scientific">Pseudoalteromonas qingdaonensis</name>
    <dbReference type="NCBI Taxonomy" id="3131913"/>
    <lineage>
        <taxon>Bacteria</taxon>
        <taxon>Pseudomonadati</taxon>
        <taxon>Pseudomonadota</taxon>
        <taxon>Gammaproteobacteria</taxon>
        <taxon>Alteromonadales</taxon>
        <taxon>Pseudoalteromonadaceae</taxon>
        <taxon>Pseudoalteromonas</taxon>
    </lineage>
</organism>
<dbReference type="SMART" id="SM00091">
    <property type="entry name" value="PAS"/>
    <property type="match status" value="1"/>
</dbReference>
<keyword evidence="6" id="KW-0067">ATP-binding</keyword>
<comment type="catalytic activity">
    <reaction evidence="1">
        <text>ATP + protein L-histidine = ADP + protein N-phospho-L-histidine.</text>
        <dbReference type="EC" id="2.7.13.3"/>
    </reaction>
</comment>
<dbReference type="InterPro" id="IPR003594">
    <property type="entry name" value="HATPase_dom"/>
</dbReference>
<evidence type="ECO:0000256" key="1">
    <source>
        <dbReference type="ARBA" id="ARBA00000085"/>
    </source>
</evidence>
<dbReference type="SUPFAM" id="SSF47384">
    <property type="entry name" value="Homodimeric domain of signal transducing histidine kinase"/>
    <property type="match status" value="1"/>
</dbReference>
<dbReference type="RefSeq" id="WP_342677860.1">
    <property type="nucleotide sequence ID" value="NZ_JBCGCU010000007.1"/>
</dbReference>
<keyword evidence="3" id="KW-0597">Phosphoprotein</keyword>
<dbReference type="Gene3D" id="3.30.565.10">
    <property type="entry name" value="Histidine kinase-like ATPase, C-terminal domain"/>
    <property type="match status" value="1"/>
</dbReference>
<evidence type="ECO:0000259" key="4">
    <source>
        <dbReference type="PROSITE" id="PS50109"/>
    </source>
</evidence>
<dbReference type="SUPFAM" id="SSF55785">
    <property type="entry name" value="PYP-like sensor domain (PAS domain)"/>
    <property type="match status" value="1"/>
</dbReference>
<dbReference type="InterPro" id="IPR005467">
    <property type="entry name" value="His_kinase_dom"/>
</dbReference>
<dbReference type="CDD" id="cd00075">
    <property type="entry name" value="HATPase"/>
    <property type="match status" value="1"/>
</dbReference>
<dbReference type="PROSITE" id="PS50112">
    <property type="entry name" value="PAS"/>
    <property type="match status" value="1"/>
</dbReference>
<sequence>MALASAITPQFLSPGHFSSTLAHEAYVGELSELRQQASWLSHLVDTMPAGVVVLDAQGMIAKANTLAMDMLGEPLEGEKWFSIIQRSFRPQQDDGHEVSLKDGRRIKLEIRALTPEPGQLIFMTDLTETRQLQARVAHMQRLSALGKMVATLAHQVRTPLSAAMLYGANLGSERLSGESRIHFHGKLMSRLKDLESQVNDMLLFAKSGEQQVIEPMSLGQLLSEVKQGAEAMLIEHGAQLNVELPEPDIEVMGNRTALASAINNLIHNSVQVIASGAQISMSARRNPQGDDMVDIIIADNGPGISDELKQKIFEPFFTTKRQGTGLGLAVVSSVLNAHKGRVSVTNNEQGGAEFVLSLPLIKTRLQEGKYE</sequence>
<dbReference type="GO" id="GO:0005524">
    <property type="term" value="F:ATP binding"/>
    <property type="evidence" value="ECO:0007669"/>
    <property type="project" value="UniProtKB-KW"/>
</dbReference>
<gene>
    <name evidence="6" type="ORF">WCN91_07695</name>
</gene>
<accession>A0ABU9MY95</accession>
<dbReference type="PROSITE" id="PS50109">
    <property type="entry name" value="HIS_KIN"/>
    <property type="match status" value="1"/>
</dbReference>
<dbReference type="CDD" id="cd00082">
    <property type="entry name" value="HisKA"/>
    <property type="match status" value="1"/>
</dbReference>
<evidence type="ECO:0000259" key="5">
    <source>
        <dbReference type="PROSITE" id="PS50112"/>
    </source>
</evidence>
<keyword evidence="6" id="KW-0547">Nucleotide-binding</keyword>
<name>A0ABU9MY95_9GAMM</name>
<reference evidence="6 7" key="1">
    <citation type="submission" date="2024-03" db="EMBL/GenBank/DDBJ databases">
        <title>Pseudoalteromonas qingdaonensis sp. nov., isolated from the intestines of marine benthic organisms.</title>
        <authorList>
            <person name="Lin X."/>
            <person name="Fang S."/>
            <person name="Hu X."/>
        </authorList>
    </citation>
    <scope>NUCLEOTIDE SEQUENCE [LARGE SCALE GENOMIC DNA]</scope>
    <source>
        <strain evidence="6 7">YIC-827</strain>
    </source>
</reference>
<dbReference type="SMART" id="SM00387">
    <property type="entry name" value="HATPase_c"/>
    <property type="match status" value="1"/>
</dbReference>
<evidence type="ECO:0000313" key="6">
    <source>
        <dbReference type="EMBL" id="MEM0515314.1"/>
    </source>
</evidence>
<dbReference type="InterPro" id="IPR036097">
    <property type="entry name" value="HisK_dim/P_sf"/>
</dbReference>
<feature type="domain" description="Histidine kinase" evidence="4">
    <location>
        <begin position="151"/>
        <end position="362"/>
    </location>
</feature>
<proteinExistence type="predicted"/>
<dbReference type="EMBL" id="JBCGCU010000007">
    <property type="protein sequence ID" value="MEM0515314.1"/>
    <property type="molecule type" value="Genomic_DNA"/>
</dbReference>
<comment type="caution">
    <text evidence="6">The sequence shown here is derived from an EMBL/GenBank/DDBJ whole genome shotgun (WGS) entry which is preliminary data.</text>
</comment>
<evidence type="ECO:0000256" key="3">
    <source>
        <dbReference type="ARBA" id="ARBA00022553"/>
    </source>
</evidence>
<dbReference type="PANTHER" id="PTHR43065:SF29">
    <property type="entry name" value="SENSOR PROTEIN KINASE FLES"/>
    <property type="match status" value="1"/>
</dbReference>
<evidence type="ECO:0000313" key="7">
    <source>
        <dbReference type="Proteomes" id="UP001447008"/>
    </source>
</evidence>
<evidence type="ECO:0000256" key="2">
    <source>
        <dbReference type="ARBA" id="ARBA00012438"/>
    </source>
</evidence>
<dbReference type="Pfam" id="PF13188">
    <property type="entry name" value="PAS_8"/>
    <property type="match status" value="1"/>
</dbReference>
<dbReference type="InterPro" id="IPR003661">
    <property type="entry name" value="HisK_dim/P_dom"/>
</dbReference>
<dbReference type="EC" id="2.7.13.3" evidence="2"/>
<dbReference type="SUPFAM" id="SSF55874">
    <property type="entry name" value="ATPase domain of HSP90 chaperone/DNA topoisomerase II/histidine kinase"/>
    <property type="match status" value="1"/>
</dbReference>
<dbReference type="SMART" id="SM00388">
    <property type="entry name" value="HisKA"/>
    <property type="match status" value="1"/>
</dbReference>
<dbReference type="CDD" id="cd00130">
    <property type="entry name" value="PAS"/>
    <property type="match status" value="1"/>
</dbReference>
<dbReference type="Pfam" id="PF00512">
    <property type="entry name" value="HisKA"/>
    <property type="match status" value="1"/>
</dbReference>
<protein>
    <recommendedName>
        <fullName evidence="2">histidine kinase</fullName>
        <ecNumber evidence="2">2.7.13.3</ecNumber>
    </recommendedName>
</protein>
<dbReference type="Gene3D" id="3.30.450.20">
    <property type="entry name" value="PAS domain"/>
    <property type="match status" value="1"/>
</dbReference>
<dbReference type="InterPro" id="IPR035965">
    <property type="entry name" value="PAS-like_dom_sf"/>
</dbReference>
<dbReference type="InterPro" id="IPR036890">
    <property type="entry name" value="HATPase_C_sf"/>
</dbReference>
<feature type="domain" description="PAS" evidence="5">
    <location>
        <begin position="36"/>
        <end position="72"/>
    </location>
</feature>
<dbReference type="Proteomes" id="UP001447008">
    <property type="component" value="Unassembled WGS sequence"/>
</dbReference>
<dbReference type="InterPro" id="IPR004358">
    <property type="entry name" value="Sig_transdc_His_kin-like_C"/>
</dbReference>